<feature type="domain" description="EamA" evidence="3">
    <location>
        <begin position="31"/>
        <end position="171"/>
    </location>
</feature>
<comment type="caution">
    <text evidence="4">The sequence shown here is derived from an EMBL/GenBank/DDBJ whole genome shotgun (WGS) entry which is preliminary data.</text>
</comment>
<evidence type="ECO:0000256" key="2">
    <source>
        <dbReference type="SAM" id="Phobius"/>
    </source>
</evidence>
<dbReference type="GO" id="GO:0016020">
    <property type="term" value="C:membrane"/>
    <property type="evidence" value="ECO:0007669"/>
    <property type="project" value="InterPro"/>
</dbReference>
<feature type="transmembrane region" description="Helical" evidence="2">
    <location>
        <begin position="28"/>
        <end position="47"/>
    </location>
</feature>
<dbReference type="PANTHER" id="PTHR22911">
    <property type="entry name" value="ACYL-MALONYL CONDENSING ENZYME-RELATED"/>
    <property type="match status" value="1"/>
</dbReference>
<dbReference type="AlphaFoldDB" id="A0A6L5XVY0"/>
<keyword evidence="2" id="KW-0472">Membrane</keyword>
<feature type="transmembrane region" description="Helical" evidence="2">
    <location>
        <begin position="90"/>
        <end position="109"/>
    </location>
</feature>
<dbReference type="Proteomes" id="UP000482209">
    <property type="component" value="Unassembled WGS sequence"/>
</dbReference>
<keyword evidence="2" id="KW-0812">Transmembrane</keyword>
<dbReference type="InterPro" id="IPR000620">
    <property type="entry name" value="EamA_dom"/>
</dbReference>
<dbReference type="EMBL" id="VUMT01000004">
    <property type="protein sequence ID" value="MSS62980.1"/>
    <property type="molecule type" value="Genomic_DNA"/>
</dbReference>
<feature type="transmembrane region" description="Helical" evidence="2">
    <location>
        <begin position="53"/>
        <end position="78"/>
    </location>
</feature>
<dbReference type="PANTHER" id="PTHR22911:SF137">
    <property type="entry name" value="SOLUTE CARRIER FAMILY 35 MEMBER G2-RELATED"/>
    <property type="match status" value="1"/>
</dbReference>
<keyword evidence="5" id="KW-1185">Reference proteome</keyword>
<feature type="transmembrane region" description="Helical" evidence="2">
    <location>
        <begin position="115"/>
        <end position="143"/>
    </location>
</feature>
<comment type="similarity">
    <text evidence="1">Belongs to the EamA transporter family.</text>
</comment>
<proteinExistence type="inferred from homology"/>
<reference evidence="4 5" key="1">
    <citation type="submission" date="2019-08" db="EMBL/GenBank/DDBJ databases">
        <title>In-depth cultivation of the pig gut microbiome towards novel bacterial diversity and tailored functional studies.</title>
        <authorList>
            <person name="Wylensek D."/>
            <person name="Hitch T.C.A."/>
            <person name="Clavel T."/>
        </authorList>
    </citation>
    <scope>NUCLEOTIDE SEQUENCE [LARGE SCALE GENOMIC DNA]</scope>
    <source>
        <strain evidence="4 5">WCA-693-APC-MOT-I</strain>
    </source>
</reference>
<gene>
    <name evidence="4" type="ORF">FYJ58_03700</name>
</gene>
<dbReference type="SUPFAM" id="SSF103481">
    <property type="entry name" value="Multidrug resistance efflux transporter EmrE"/>
    <property type="match status" value="2"/>
</dbReference>
<evidence type="ECO:0000259" key="3">
    <source>
        <dbReference type="Pfam" id="PF00892"/>
    </source>
</evidence>
<protein>
    <submittedName>
        <fullName evidence="4">DMT family transporter</fullName>
    </submittedName>
</protein>
<evidence type="ECO:0000313" key="5">
    <source>
        <dbReference type="Proteomes" id="UP000482209"/>
    </source>
</evidence>
<evidence type="ECO:0000313" key="4">
    <source>
        <dbReference type="EMBL" id="MSS62980.1"/>
    </source>
</evidence>
<organism evidence="4 5">
    <name type="scientific">Velocimicrobium porci</name>
    <dbReference type="NCBI Taxonomy" id="2606634"/>
    <lineage>
        <taxon>Bacteria</taxon>
        <taxon>Bacillati</taxon>
        <taxon>Bacillota</taxon>
        <taxon>Clostridia</taxon>
        <taxon>Lachnospirales</taxon>
        <taxon>Lachnospiraceae</taxon>
        <taxon>Velocimicrobium</taxon>
    </lineage>
</organism>
<name>A0A6L5XVY0_9FIRM</name>
<feature type="transmembrane region" description="Helical" evidence="2">
    <location>
        <begin position="281"/>
        <end position="299"/>
    </location>
</feature>
<dbReference type="Pfam" id="PF00892">
    <property type="entry name" value="EamA"/>
    <property type="match status" value="2"/>
</dbReference>
<feature type="transmembrane region" description="Helical" evidence="2">
    <location>
        <begin position="305"/>
        <end position="323"/>
    </location>
</feature>
<feature type="transmembrane region" description="Helical" evidence="2">
    <location>
        <begin position="250"/>
        <end position="269"/>
    </location>
</feature>
<feature type="transmembrane region" description="Helical" evidence="2">
    <location>
        <begin position="155"/>
        <end position="173"/>
    </location>
</feature>
<feature type="transmembrane region" description="Helical" evidence="2">
    <location>
        <begin position="221"/>
        <end position="238"/>
    </location>
</feature>
<accession>A0A6L5XVY0</accession>
<feature type="transmembrane region" description="Helical" evidence="2">
    <location>
        <begin position="185"/>
        <end position="209"/>
    </location>
</feature>
<dbReference type="RefSeq" id="WP_154517429.1">
    <property type="nucleotide sequence ID" value="NZ_VUMT01000004.1"/>
</dbReference>
<evidence type="ECO:0000256" key="1">
    <source>
        <dbReference type="ARBA" id="ARBA00007362"/>
    </source>
</evidence>
<feature type="domain" description="EamA" evidence="3">
    <location>
        <begin position="184"/>
        <end position="322"/>
    </location>
</feature>
<dbReference type="InterPro" id="IPR037185">
    <property type="entry name" value="EmrE-like"/>
</dbReference>
<sequence>MSQAVVGGQNASRLKADLEAKFERKGTVHGAMSGMTYGLYSVILGLATAKAPFATAPLIAASLVAIAINDSLAALWLTGLNVMQGRGKEIIRNLCTFPGMMVCLAALFGGPIANVAYLLGIMYAGATYAMPISALCPVVGAILSRIFMKQKISKRVGIGMTICIIGTIIVSYVKPDGNPQNFYLGIAFSLLAAIGWGAEGMISTFGMSMMDPKIAITIRDAMSGLSILIVGLPIIGGYKLFASAITQPEVIGIMAIGALVCATSFLTWYNANSMCGVAKGMSLNITYVLWGFVWSIIILHESVTGMVVVGGIIVTIGAILVSVNPMDFIRKEEA</sequence>
<keyword evidence="2" id="KW-1133">Transmembrane helix</keyword>